<name>A0A3E5HVP7_BACOV</name>
<accession>A0A3E5HVP7</accession>
<protein>
    <recommendedName>
        <fullName evidence="4">DUF4493 domain-containing protein</fullName>
    </recommendedName>
</protein>
<reference evidence="2 3" key="1">
    <citation type="submission" date="2018-08" db="EMBL/GenBank/DDBJ databases">
        <title>A genome reference for cultivated species of the human gut microbiota.</title>
        <authorList>
            <person name="Zou Y."/>
            <person name="Xue W."/>
            <person name="Luo G."/>
        </authorList>
    </citation>
    <scope>NUCLEOTIDE SEQUENCE [LARGE SCALE GENOMIC DNA]</scope>
    <source>
        <strain evidence="2 3">AM17-48</strain>
    </source>
</reference>
<feature type="chain" id="PRO_5030076233" description="DUF4493 domain-containing protein" evidence="1">
    <location>
        <begin position="22"/>
        <end position="519"/>
    </location>
</feature>
<dbReference type="Proteomes" id="UP000283329">
    <property type="component" value="Unassembled WGS sequence"/>
</dbReference>
<evidence type="ECO:0008006" key="4">
    <source>
        <dbReference type="Google" id="ProtNLM"/>
    </source>
</evidence>
<evidence type="ECO:0000313" key="3">
    <source>
        <dbReference type="Proteomes" id="UP000283329"/>
    </source>
</evidence>
<comment type="caution">
    <text evidence="2">The sequence shown here is derived from an EMBL/GenBank/DDBJ whole genome shotgun (WGS) entry which is preliminary data.</text>
</comment>
<dbReference type="RefSeq" id="WP_115483799.1">
    <property type="nucleotide sequence ID" value="NZ_BAABYV010000001.1"/>
</dbReference>
<dbReference type="EMBL" id="QRJR01000001">
    <property type="protein sequence ID" value="RHH52660.1"/>
    <property type="molecule type" value="Genomic_DNA"/>
</dbReference>
<dbReference type="AlphaFoldDB" id="A0A3E5HVP7"/>
<sequence length="519" mass="56621">MIRKIYTLLILGLCLGFAACGDDNDGLDPNAAAPVINFPMEQLDVDLNKVDNLPVVAVIKSQAGLQSVTMKLQTVEGVTEYKTVTDFFNPNSYSLSENLEYNANYEAFIIEATDKLNHVTSGTLPIAVTDVMARPVITFDPEEIVYDEMDENPVMPRTTFKIVSEAGLKKVEAYLVSEIGQELKGSAELGGEKEFTYDEMVDYKEGDKGFKVKAIDIYDNVTISTLPVEYKTVPKPVLILPSEPMSGTTDVKLSVPIKAESVRGIREVTIYLIENGKERQVLNEKKNGELNLDYLAEISLTEATSQIKVVVSDGRIGKETEGIVNVYVNMEVVTLNIASQPLANTGHNNYPGVYGLLSLNDMKTYSVDYALESADNAKNVDLCFFCMGKGSKTESEPRLYPINGEKQSDFKGSSANLNSASVKNTTLLLKLTDFDYNNATVTSISSKIPGSMITAKFVKPIAVGDIIAFKTASASTAGADRIGVMKIMDITPSYGEGALNSVNTQARVLTVEIKFPKKK</sequence>
<organism evidence="2 3">
    <name type="scientific">Bacteroides ovatus</name>
    <dbReference type="NCBI Taxonomy" id="28116"/>
    <lineage>
        <taxon>Bacteria</taxon>
        <taxon>Pseudomonadati</taxon>
        <taxon>Bacteroidota</taxon>
        <taxon>Bacteroidia</taxon>
        <taxon>Bacteroidales</taxon>
        <taxon>Bacteroidaceae</taxon>
        <taxon>Bacteroides</taxon>
    </lineage>
</organism>
<gene>
    <name evidence="2" type="ORF">DW206_01160</name>
</gene>
<evidence type="ECO:0000256" key="1">
    <source>
        <dbReference type="SAM" id="SignalP"/>
    </source>
</evidence>
<evidence type="ECO:0000313" key="2">
    <source>
        <dbReference type="EMBL" id="RHH52660.1"/>
    </source>
</evidence>
<dbReference type="PROSITE" id="PS51257">
    <property type="entry name" value="PROKAR_LIPOPROTEIN"/>
    <property type="match status" value="1"/>
</dbReference>
<feature type="signal peptide" evidence="1">
    <location>
        <begin position="1"/>
        <end position="21"/>
    </location>
</feature>
<keyword evidence="1" id="KW-0732">Signal</keyword>
<proteinExistence type="predicted"/>